<dbReference type="Pfam" id="PF13155">
    <property type="entry name" value="Toprim_2"/>
    <property type="match status" value="1"/>
</dbReference>
<evidence type="ECO:0000256" key="6">
    <source>
        <dbReference type="ARBA" id="ARBA00022723"/>
    </source>
</evidence>
<dbReference type="GO" id="GO:0006269">
    <property type="term" value="P:DNA replication, synthesis of primer"/>
    <property type="evidence" value="ECO:0007669"/>
    <property type="project" value="UniProtKB-UniRule"/>
</dbReference>
<dbReference type="EC" id="2.7.7.101" evidence="12"/>
<dbReference type="InterPro" id="IPR019475">
    <property type="entry name" value="DNA_primase_DnaB-bd"/>
</dbReference>
<dbReference type="OrthoDB" id="9803773at2"/>
<keyword evidence="3 12" id="KW-0808">Transferase</keyword>
<comment type="similarity">
    <text evidence="12 13">Belongs to the DnaG primase family.</text>
</comment>
<evidence type="ECO:0000313" key="17">
    <source>
        <dbReference type="Proteomes" id="UP000051697"/>
    </source>
</evidence>
<dbReference type="RefSeq" id="WP_057890515.1">
    <property type="nucleotide sequence ID" value="NZ_AZFE01000032.1"/>
</dbReference>
<dbReference type="InterPro" id="IPR006295">
    <property type="entry name" value="DNA_primase_DnaG"/>
</dbReference>
<dbReference type="PANTHER" id="PTHR30313">
    <property type="entry name" value="DNA PRIMASE"/>
    <property type="match status" value="1"/>
</dbReference>
<keyword evidence="4 12" id="KW-0548">Nucleotidyltransferase</keyword>
<dbReference type="SMART" id="SM00400">
    <property type="entry name" value="ZnF_CHCC"/>
    <property type="match status" value="1"/>
</dbReference>
<dbReference type="EMBL" id="AZFE01000032">
    <property type="protein sequence ID" value="KRL54801.1"/>
    <property type="molecule type" value="Genomic_DNA"/>
</dbReference>
<dbReference type="InterPro" id="IPR013264">
    <property type="entry name" value="DNAG_N"/>
</dbReference>
<evidence type="ECO:0000256" key="5">
    <source>
        <dbReference type="ARBA" id="ARBA00022705"/>
    </source>
</evidence>
<evidence type="ECO:0000256" key="11">
    <source>
        <dbReference type="ARBA" id="ARBA00023163"/>
    </source>
</evidence>
<comment type="domain">
    <text evidence="12">Contains an N-terminal zinc-binding domain, a central core domain that contains the primase activity, and a C-terminal DnaB-binding domain.</text>
</comment>
<keyword evidence="7 12" id="KW-0863">Zinc-finger</keyword>
<dbReference type="InterPro" id="IPR006171">
    <property type="entry name" value="TOPRIM_dom"/>
</dbReference>
<keyword evidence="6 12" id="KW-0479">Metal-binding</keyword>
<evidence type="ECO:0000313" key="16">
    <source>
        <dbReference type="EMBL" id="KRL54801.1"/>
    </source>
</evidence>
<evidence type="ECO:0000259" key="15">
    <source>
        <dbReference type="PROSITE" id="PS50880"/>
    </source>
</evidence>
<dbReference type="InterPro" id="IPR030846">
    <property type="entry name" value="DnaG_bac"/>
</dbReference>
<dbReference type="InterPro" id="IPR034151">
    <property type="entry name" value="TOPRIM_DnaG_bac"/>
</dbReference>
<comment type="caution">
    <text evidence="16">The sequence shown here is derived from an EMBL/GenBank/DDBJ whole genome shotgun (WGS) entry which is preliminary data.</text>
</comment>
<evidence type="ECO:0000256" key="13">
    <source>
        <dbReference type="PIRNR" id="PIRNR002811"/>
    </source>
</evidence>
<dbReference type="SUPFAM" id="SSF56731">
    <property type="entry name" value="DNA primase core"/>
    <property type="match status" value="1"/>
</dbReference>
<dbReference type="FunFam" id="3.90.580.10:FF:000001">
    <property type="entry name" value="DNA primase"/>
    <property type="match status" value="1"/>
</dbReference>
<dbReference type="NCBIfam" id="TIGR01391">
    <property type="entry name" value="dnaG"/>
    <property type="match status" value="1"/>
</dbReference>
<keyword evidence="10 12" id="KW-0238">DNA-binding</keyword>
<dbReference type="InterPro" id="IPR037068">
    <property type="entry name" value="DNA_primase_core_N_sf"/>
</dbReference>
<dbReference type="SUPFAM" id="SSF57783">
    <property type="entry name" value="Zinc beta-ribbon"/>
    <property type="match status" value="1"/>
</dbReference>
<comment type="cofactor">
    <cofactor evidence="12 13 14">
        <name>Zn(2+)</name>
        <dbReference type="ChEBI" id="CHEBI:29105"/>
    </cofactor>
    <text evidence="12 13 14">Binds 1 zinc ion per monomer.</text>
</comment>
<dbReference type="KEGG" id="lol:LACOL_0976"/>
<evidence type="ECO:0000256" key="10">
    <source>
        <dbReference type="ARBA" id="ARBA00023125"/>
    </source>
</evidence>
<keyword evidence="11 12" id="KW-0804">Transcription</keyword>
<dbReference type="CDD" id="cd03364">
    <property type="entry name" value="TOPRIM_DnaG_primases"/>
    <property type="match status" value="1"/>
</dbReference>
<dbReference type="Pfam" id="PF08275">
    <property type="entry name" value="DNAG_N"/>
    <property type="match status" value="1"/>
</dbReference>
<comment type="subunit">
    <text evidence="12">Monomer. Interacts with DnaB.</text>
</comment>
<dbReference type="Pfam" id="PF01807">
    <property type="entry name" value="Zn_ribbon_DnaG"/>
    <property type="match status" value="1"/>
</dbReference>
<keyword evidence="8 12" id="KW-0862">Zinc</keyword>
<dbReference type="GO" id="GO:0003677">
    <property type="term" value="F:DNA binding"/>
    <property type="evidence" value="ECO:0007669"/>
    <property type="project" value="UniProtKB-KW"/>
</dbReference>
<dbReference type="PATRIC" id="fig|1423778.4.peg.1641"/>
<name>A0A0R1RDX6_9LACO</name>
<dbReference type="STRING" id="1423778.FC70_GL001603"/>
<reference evidence="16 17" key="1">
    <citation type="journal article" date="2015" name="Genome Announc.">
        <title>Expanding the biotechnology potential of lactobacilli through comparative genomics of 213 strains and associated genera.</title>
        <authorList>
            <person name="Sun Z."/>
            <person name="Harris H.M."/>
            <person name="McCann A."/>
            <person name="Guo C."/>
            <person name="Argimon S."/>
            <person name="Zhang W."/>
            <person name="Yang X."/>
            <person name="Jeffery I.B."/>
            <person name="Cooney J.C."/>
            <person name="Kagawa T.F."/>
            <person name="Liu W."/>
            <person name="Song Y."/>
            <person name="Salvetti E."/>
            <person name="Wrobel A."/>
            <person name="Rasinkangas P."/>
            <person name="Parkhill J."/>
            <person name="Rea M.C."/>
            <person name="O'Sullivan O."/>
            <person name="Ritari J."/>
            <person name="Douillard F.P."/>
            <person name="Paul Ross R."/>
            <person name="Yang R."/>
            <person name="Briner A.E."/>
            <person name="Felis G.E."/>
            <person name="de Vos W.M."/>
            <person name="Barrangou R."/>
            <person name="Klaenhammer T.R."/>
            <person name="Caufield P.W."/>
            <person name="Cui Y."/>
            <person name="Zhang H."/>
            <person name="O'Toole P.W."/>
        </authorList>
    </citation>
    <scope>NUCLEOTIDE SEQUENCE [LARGE SCALE GENOMIC DNA]</scope>
    <source>
        <strain evidence="16 17">DSM 15707</strain>
    </source>
</reference>
<dbReference type="Proteomes" id="UP000051697">
    <property type="component" value="Unassembled WGS sequence"/>
</dbReference>
<dbReference type="InterPro" id="IPR050219">
    <property type="entry name" value="DnaG_primase"/>
</dbReference>
<dbReference type="PIRSF" id="PIRSF002811">
    <property type="entry name" value="DnaG"/>
    <property type="match status" value="1"/>
</dbReference>
<evidence type="ECO:0000256" key="14">
    <source>
        <dbReference type="PIRSR" id="PIRSR002811-1"/>
    </source>
</evidence>
<proteinExistence type="inferred from homology"/>
<dbReference type="Gene3D" id="3.90.980.10">
    <property type="entry name" value="DNA primase, catalytic core, N-terminal domain"/>
    <property type="match status" value="1"/>
</dbReference>
<organism evidence="16 17">
    <name type="scientific">Paucilactobacillus oligofermentans DSM 15707 = LMG 22743</name>
    <dbReference type="NCBI Taxonomy" id="1423778"/>
    <lineage>
        <taxon>Bacteria</taxon>
        <taxon>Bacillati</taxon>
        <taxon>Bacillota</taxon>
        <taxon>Bacilli</taxon>
        <taxon>Lactobacillales</taxon>
        <taxon>Lactobacillaceae</taxon>
        <taxon>Paucilactobacillus</taxon>
    </lineage>
</organism>
<dbReference type="InterPro" id="IPR036977">
    <property type="entry name" value="DNA_primase_Znf_CHC2"/>
</dbReference>
<evidence type="ECO:0000256" key="4">
    <source>
        <dbReference type="ARBA" id="ARBA00022695"/>
    </source>
</evidence>
<keyword evidence="17" id="KW-1185">Reference proteome</keyword>
<dbReference type="HAMAP" id="MF_00974">
    <property type="entry name" value="DNA_primase_DnaG"/>
    <property type="match status" value="1"/>
</dbReference>
<sequence length="620" mass="71324">MATRIPEEVIDQVRSSVNIADVIGQYVQLKKSGKNLFGVCPFHDEKTGSFSVNEEKQIFHCFSCGRGGNVFRFFMELENISFPEAVIKVAEDAHIDLPTEYQSKEYVIESQQNSLSGQLTDLHEQAANLYHHILKNTQAGQQALQYLHERGMTDEIIDQFGIGFAPEQRLLYPFFEEKKVEYQLLRQTGMFAEDQSGKLHDRFSGRVMFPIKNQNSKVIAFSGRLLSTENTDMPKYLNSPETEIFNKRRTLFNFDVARKSVRQSQRLILFEGFMDVIAATRAGVTCGVASMGTSLTEEQISMMERVTSAVDVCYDGDDAGQNATNRALSLISEQSSKIKLGVVSMPAGIDPDEYVQEYGEDKLAEWLDNAKQTPVAFQMTFLKRNLNVDNEVDQLSYLHSILKVIANVPDSLEQDVYLNQLVQQFNLDKQTLQGQLQEVRRQVKAQNPKHQSKNEYYRREEQPIIQHDVEILDQTKRAERMLLRLMLHDRDVWYYVKGKENFYFAHESFQTLYLLAQSYFTKHDVYAANEFFDYLEDDKLQRLMIDLEEIEASDEVSMDAVDDYLNVIVHKTPLKQLITEKKAQLNEATKFGNKELEESLTIEVINLMKQQQEQLQGGGK</sequence>
<feature type="domain" description="Toprim" evidence="15">
    <location>
        <begin position="265"/>
        <end position="346"/>
    </location>
</feature>
<protein>
    <recommendedName>
        <fullName evidence="12 13">DNA primase</fullName>
        <ecNumber evidence="12">2.7.7.101</ecNumber>
    </recommendedName>
</protein>
<dbReference type="SMART" id="SM00493">
    <property type="entry name" value="TOPRIM"/>
    <property type="match status" value="1"/>
</dbReference>
<evidence type="ECO:0000256" key="9">
    <source>
        <dbReference type="ARBA" id="ARBA00022842"/>
    </source>
</evidence>
<dbReference type="GO" id="GO:0008270">
    <property type="term" value="F:zinc ion binding"/>
    <property type="evidence" value="ECO:0007669"/>
    <property type="project" value="UniProtKB-UniRule"/>
</dbReference>
<evidence type="ECO:0000256" key="2">
    <source>
        <dbReference type="ARBA" id="ARBA00022515"/>
    </source>
</evidence>
<dbReference type="PROSITE" id="PS50880">
    <property type="entry name" value="TOPRIM"/>
    <property type="match status" value="1"/>
</dbReference>
<evidence type="ECO:0000256" key="12">
    <source>
        <dbReference type="HAMAP-Rule" id="MF_00974"/>
    </source>
</evidence>
<dbReference type="Pfam" id="PF10410">
    <property type="entry name" value="DnaB_bind"/>
    <property type="match status" value="1"/>
</dbReference>
<keyword evidence="1 12" id="KW-0240">DNA-directed RNA polymerase</keyword>
<dbReference type="GO" id="GO:0000428">
    <property type="term" value="C:DNA-directed RNA polymerase complex"/>
    <property type="evidence" value="ECO:0007669"/>
    <property type="project" value="UniProtKB-KW"/>
</dbReference>
<dbReference type="GO" id="GO:0003899">
    <property type="term" value="F:DNA-directed RNA polymerase activity"/>
    <property type="evidence" value="ECO:0007669"/>
    <property type="project" value="UniProtKB-UniRule"/>
</dbReference>
<evidence type="ECO:0000256" key="1">
    <source>
        <dbReference type="ARBA" id="ARBA00022478"/>
    </source>
</evidence>
<gene>
    <name evidence="12" type="primary">dnaG</name>
    <name evidence="16" type="ORF">FC70_GL001603</name>
</gene>
<evidence type="ECO:0000256" key="8">
    <source>
        <dbReference type="ARBA" id="ARBA00022833"/>
    </source>
</evidence>
<evidence type="ECO:0000256" key="3">
    <source>
        <dbReference type="ARBA" id="ARBA00022679"/>
    </source>
</evidence>
<comment type="function">
    <text evidence="12 13">RNA polymerase that catalyzes the synthesis of short RNA molecules used as primers for DNA polymerase during DNA replication.</text>
</comment>
<dbReference type="GO" id="GO:0005737">
    <property type="term" value="C:cytoplasm"/>
    <property type="evidence" value="ECO:0007669"/>
    <property type="project" value="TreeGrafter"/>
</dbReference>
<dbReference type="Gene3D" id="1.10.860.10">
    <property type="entry name" value="DNAb Helicase, Chain A"/>
    <property type="match status" value="1"/>
</dbReference>
<dbReference type="GO" id="GO:1990077">
    <property type="term" value="C:primosome complex"/>
    <property type="evidence" value="ECO:0007669"/>
    <property type="project" value="UniProtKB-KW"/>
</dbReference>
<dbReference type="AlphaFoldDB" id="A0A0R1RDX6"/>
<comment type="catalytic activity">
    <reaction evidence="12">
        <text>ssDNA + n NTP = ssDNA/pppN(pN)n-1 hybrid + (n-1) diphosphate.</text>
        <dbReference type="EC" id="2.7.7.101"/>
    </reaction>
</comment>
<dbReference type="InterPro" id="IPR002694">
    <property type="entry name" value="Znf_CHC2"/>
</dbReference>
<accession>A0A0R1RDX6</accession>
<dbReference type="InterPro" id="IPR016136">
    <property type="entry name" value="DNA_helicase_N/primase_C"/>
</dbReference>
<dbReference type="Gene3D" id="3.90.580.10">
    <property type="entry name" value="Zinc finger, CHC2-type domain"/>
    <property type="match status" value="1"/>
</dbReference>
<keyword evidence="2 12" id="KW-0639">Primosome</keyword>
<evidence type="ECO:0000256" key="7">
    <source>
        <dbReference type="ARBA" id="ARBA00022771"/>
    </source>
</evidence>
<dbReference type="Gene3D" id="3.40.1360.10">
    <property type="match status" value="1"/>
</dbReference>
<dbReference type="PANTHER" id="PTHR30313:SF2">
    <property type="entry name" value="DNA PRIMASE"/>
    <property type="match status" value="1"/>
</dbReference>
<keyword evidence="5 12" id="KW-0235">DNA replication</keyword>
<feature type="zinc finger region" description="CHC2-type" evidence="12 14">
    <location>
        <begin position="40"/>
        <end position="64"/>
    </location>
</feature>
<keyword evidence="9" id="KW-0460">Magnesium</keyword>